<evidence type="ECO:0000256" key="1">
    <source>
        <dbReference type="SAM" id="SignalP"/>
    </source>
</evidence>
<protein>
    <submittedName>
        <fullName evidence="3">Acyl-CoA thioesterase-1</fullName>
    </submittedName>
</protein>
<dbReference type="Pfam" id="PF13472">
    <property type="entry name" value="Lipase_GDSL_2"/>
    <property type="match status" value="1"/>
</dbReference>
<dbReference type="PROSITE" id="PS51257">
    <property type="entry name" value="PROKAR_LIPOPROTEIN"/>
    <property type="match status" value="1"/>
</dbReference>
<feature type="domain" description="SGNH hydrolase-type esterase" evidence="2">
    <location>
        <begin position="63"/>
        <end position="225"/>
    </location>
</feature>
<dbReference type="PANTHER" id="PTHR30383">
    <property type="entry name" value="THIOESTERASE 1/PROTEASE 1/LYSOPHOSPHOLIPASE L1"/>
    <property type="match status" value="1"/>
</dbReference>
<sequence length="241" mass="24936">MTFGRRATVASLTALSAGVVAMLAGCAADPADPAALPTLAAPALEASPSPSSTPTGPLRVVTLGDSLMSGFGLEPQQAWPTLLSARAHVSLTNLACPGMGFVVQGDCGTAYAGLIPAVAALQPQLLVVESSSNDFWEDEDEIRTDTADTVDQLHGAAPDARIIGLSTIWNDDADVPTDTKVTSDALKDAVEKVGGTFIDVGQPLAGHPEWMQEDDVHPTPRGQRAIEQTVMSALQDADVLP</sequence>
<dbReference type="SUPFAM" id="SSF52266">
    <property type="entry name" value="SGNH hydrolase"/>
    <property type="match status" value="1"/>
</dbReference>
<dbReference type="InterPro" id="IPR013830">
    <property type="entry name" value="SGNH_hydro"/>
</dbReference>
<feature type="chain" id="PRO_5010190550" evidence="1">
    <location>
        <begin position="28"/>
        <end position="241"/>
    </location>
</feature>
<dbReference type="Proteomes" id="UP000186456">
    <property type="component" value="Unassembled WGS sequence"/>
</dbReference>
<accession>A0A1H0P6U4</accession>
<dbReference type="InterPro" id="IPR036514">
    <property type="entry name" value="SGNH_hydro_sf"/>
</dbReference>
<feature type="signal peptide" evidence="1">
    <location>
        <begin position="1"/>
        <end position="27"/>
    </location>
</feature>
<organism evidence="3 4">
    <name type="scientific">Microbacterium testaceum (strain StLB037)</name>
    <dbReference type="NCBI Taxonomy" id="979556"/>
    <lineage>
        <taxon>Bacteria</taxon>
        <taxon>Bacillati</taxon>
        <taxon>Actinomycetota</taxon>
        <taxon>Actinomycetes</taxon>
        <taxon>Micrococcales</taxon>
        <taxon>Microbacteriaceae</taxon>
        <taxon>Microbacterium</taxon>
    </lineage>
</organism>
<gene>
    <name evidence="3" type="ORF">SAMN04487788_1778</name>
</gene>
<dbReference type="RefSeq" id="WP_081349751.1">
    <property type="nucleotide sequence ID" value="NZ_FNJN01000003.1"/>
</dbReference>
<dbReference type="AlphaFoldDB" id="A0A1H0P6U4"/>
<dbReference type="GO" id="GO:0004622">
    <property type="term" value="F:phosphatidylcholine lysophospholipase activity"/>
    <property type="evidence" value="ECO:0007669"/>
    <property type="project" value="TreeGrafter"/>
</dbReference>
<dbReference type="EMBL" id="FNJN01000003">
    <property type="protein sequence ID" value="SDP00420.1"/>
    <property type="molecule type" value="Genomic_DNA"/>
</dbReference>
<evidence type="ECO:0000313" key="3">
    <source>
        <dbReference type="EMBL" id="SDP00420.1"/>
    </source>
</evidence>
<proteinExistence type="predicted"/>
<dbReference type="Gene3D" id="3.40.50.1110">
    <property type="entry name" value="SGNH hydrolase"/>
    <property type="match status" value="1"/>
</dbReference>
<evidence type="ECO:0000259" key="2">
    <source>
        <dbReference type="Pfam" id="PF13472"/>
    </source>
</evidence>
<reference evidence="3 4" key="1">
    <citation type="submission" date="2016-10" db="EMBL/GenBank/DDBJ databases">
        <authorList>
            <person name="de Groot N.N."/>
        </authorList>
    </citation>
    <scope>NUCLEOTIDE SEQUENCE [LARGE SCALE GENOMIC DNA]</scope>
    <source>
        <strain evidence="3 4">StLB037</strain>
    </source>
</reference>
<keyword evidence="1" id="KW-0732">Signal</keyword>
<dbReference type="PANTHER" id="PTHR30383:SF5">
    <property type="entry name" value="SGNH HYDROLASE-TYPE ESTERASE DOMAIN-CONTAINING PROTEIN"/>
    <property type="match status" value="1"/>
</dbReference>
<dbReference type="InterPro" id="IPR051532">
    <property type="entry name" value="Ester_Hydrolysis_Enzymes"/>
</dbReference>
<name>A0A1H0P6U4_MICTS</name>
<evidence type="ECO:0000313" key="4">
    <source>
        <dbReference type="Proteomes" id="UP000186456"/>
    </source>
</evidence>